<name>A0A1I6RE01_9RHOB</name>
<protein>
    <submittedName>
        <fullName evidence="1">Predicted N-formylglutamate amidohydrolase</fullName>
    </submittedName>
</protein>
<evidence type="ECO:0000313" key="1">
    <source>
        <dbReference type="EMBL" id="SFS62932.1"/>
    </source>
</evidence>
<evidence type="ECO:0000313" key="2">
    <source>
        <dbReference type="Proteomes" id="UP000199239"/>
    </source>
</evidence>
<dbReference type="Gene3D" id="3.40.630.40">
    <property type="entry name" value="Zn-dependent exopeptidases"/>
    <property type="match status" value="1"/>
</dbReference>
<dbReference type="EMBL" id="FPAJ01000002">
    <property type="protein sequence ID" value="SFS62932.1"/>
    <property type="molecule type" value="Genomic_DNA"/>
</dbReference>
<reference evidence="2" key="1">
    <citation type="submission" date="2016-10" db="EMBL/GenBank/DDBJ databases">
        <authorList>
            <person name="Varghese N."/>
            <person name="Submissions S."/>
        </authorList>
    </citation>
    <scope>NUCLEOTIDE SEQUENCE [LARGE SCALE GENOMIC DNA]</scope>
    <source>
        <strain evidence="2">DSM 23422</strain>
    </source>
</reference>
<dbReference type="GO" id="GO:0016787">
    <property type="term" value="F:hydrolase activity"/>
    <property type="evidence" value="ECO:0007669"/>
    <property type="project" value="UniProtKB-KW"/>
</dbReference>
<accession>A0A1I6RE01</accession>
<dbReference type="Pfam" id="PF05013">
    <property type="entry name" value="FGase"/>
    <property type="match status" value="1"/>
</dbReference>
<keyword evidence="1" id="KW-0378">Hydrolase</keyword>
<dbReference type="InterPro" id="IPR011227">
    <property type="entry name" value="UCP029730"/>
</dbReference>
<dbReference type="PIRSF" id="PIRSF029730">
    <property type="entry name" value="UCP029730"/>
    <property type="match status" value="1"/>
</dbReference>
<organism evidence="1 2">
    <name type="scientific">Sulfitobacter marinus</name>
    <dbReference type="NCBI Taxonomy" id="394264"/>
    <lineage>
        <taxon>Bacteria</taxon>
        <taxon>Pseudomonadati</taxon>
        <taxon>Pseudomonadota</taxon>
        <taxon>Alphaproteobacteria</taxon>
        <taxon>Rhodobacterales</taxon>
        <taxon>Roseobacteraceae</taxon>
        <taxon>Sulfitobacter</taxon>
    </lineage>
</organism>
<dbReference type="InterPro" id="IPR007709">
    <property type="entry name" value="N-FG_amidohydro"/>
</dbReference>
<dbReference type="OrthoDB" id="9815326at2"/>
<dbReference type="Proteomes" id="UP000199239">
    <property type="component" value="Unassembled WGS sequence"/>
</dbReference>
<dbReference type="SUPFAM" id="SSF53187">
    <property type="entry name" value="Zn-dependent exopeptidases"/>
    <property type="match status" value="1"/>
</dbReference>
<dbReference type="STRING" id="394264.SAMN04488040_1197"/>
<sequence length="259" mass="27898">MEPVKKDIFGLSSDWTAARVIGSSGQAPVLLICEHASNFVPDAFDLGLSADAQASHAAWDIGALDVAIELCDALDAPLVAGGVSRLIYDCNRPLAAPDCVPARSEVFDIPGNAGLSKQEKQDRFDRVHTPFHDAVDMQRAQMVPQLVVTIHSFTPIYNGRKREVELGYLYHSDPSAAQALLAQEQAQGTYRAALNEPYAATDGVTYSLEKHGEAQGVPAVMIEIRSDLIDTDQKAKTMAQHLVGSLTAAFPSLFHEAAE</sequence>
<gene>
    <name evidence="1" type="ORF">SAMN04488040_1197</name>
</gene>
<dbReference type="AlphaFoldDB" id="A0A1I6RE01"/>
<proteinExistence type="predicted"/>
<keyword evidence="2" id="KW-1185">Reference proteome</keyword>